<keyword evidence="2" id="KW-1185">Reference proteome</keyword>
<evidence type="ECO:0000313" key="2">
    <source>
        <dbReference type="Proteomes" id="UP000790377"/>
    </source>
</evidence>
<reference evidence="1" key="1">
    <citation type="journal article" date="2021" name="New Phytol.">
        <title>Evolutionary innovations through gain and loss of genes in the ectomycorrhizal Boletales.</title>
        <authorList>
            <person name="Wu G."/>
            <person name="Miyauchi S."/>
            <person name="Morin E."/>
            <person name="Kuo A."/>
            <person name="Drula E."/>
            <person name="Varga T."/>
            <person name="Kohler A."/>
            <person name="Feng B."/>
            <person name="Cao Y."/>
            <person name="Lipzen A."/>
            <person name="Daum C."/>
            <person name="Hundley H."/>
            <person name="Pangilinan J."/>
            <person name="Johnson J."/>
            <person name="Barry K."/>
            <person name="LaButti K."/>
            <person name="Ng V."/>
            <person name="Ahrendt S."/>
            <person name="Min B."/>
            <person name="Choi I.G."/>
            <person name="Park H."/>
            <person name="Plett J.M."/>
            <person name="Magnuson J."/>
            <person name="Spatafora J.W."/>
            <person name="Nagy L.G."/>
            <person name="Henrissat B."/>
            <person name="Grigoriev I.V."/>
            <person name="Yang Z.L."/>
            <person name="Xu J."/>
            <person name="Martin F.M."/>
        </authorList>
    </citation>
    <scope>NUCLEOTIDE SEQUENCE</scope>
    <source>
        <strain evidence="1">ATCC 28755</strain>
    </source>
</reference>
<name>A0ACB7ZV47_9AGAM</name>
<dbReference type="EMBL" id="MU268400">
    <property type="protein sequence ID" value="KAH7904658.1"/>
    <property type="molecule type" value="Genomic_DNA"/>
</dbReference>
<evidence type="ECO:0000313" key="1">
    <source>
        <dbReference type="EMBL" id="KAH7904658.1"/>
    </source>
</evidence>
<accession>A0ACB7ZV47</accession>
<proteinExistence type="predicted"/>
<sequence>MRAALRASAITVAILCTLSSVARTSAKCVYSNPFALSLAIYEFEDCETHAADDHHLYQLEKHPLNEKWDERGCQCLDFDDYLKRGARSIVFTPGRHGGMMHLLHDEQCALPYEDEYDVITYKRYIDNSFFSWFYKSARVCRGNGGPDGDGEPAPEHDHDGVVKELKHAAEHKVVKDGVKKIAAQVKKKGWGDALEEGASAVEGFTLEDAADAGLLLLLA</sequence>
<gene>
    <name evidence="1" type="ORF">BJ138DRAFT_888184</name>
</gene>
<organism evidence="1 2">
    <name type="scientific">Hygrophoropsis aurantiaca</name>
    <dbReference type="NCBI Taxonomy" id="72124"/>
    <lineage>
        <taxon>Eukaryota</taxon>
        <taxon>Fungi</taxon>
        <taxon>Dikarya</taxon>
        <taxon>Basidiomycota</taxon>
        <taxon>Agaricomycotina</taxon>
        <taxon>Agaricomycetes</taxon>
        <taxon>Agaricomycetidae</taxon>
        <taxon>Boletales</taxon>
        <taxon>Coniophorineae</taxon>
        <taxon>Hygrophoropsidaceae</taxon>
        <taxon>Hygrophoropsis</taxon>
    </lineage>
</organism>
<dbReference type="Proteomes" id="UP000790377">
    <property type="component" value="Unassembled WGS sequence"/>
</dbReference>
<comment type="caution">
    <text evidence="1">The sequence shown here is derived from an EMBL/GenBank/DDBJ whole genome shotgun (WGS) entry which is preliminary data.</text>
</comment>
<protein>
    <submittedName>
        <fullName evidence="1">Uncharacterized protein</fullName>
    </submittedName>
</protein>